<protein>
    <submittedName>
        <fullName evidence="2">Uncharacterized protein</fullName>
    </submittedName>
</protein>
<evidence type="ECO:0000313" key="2">
    <source>
        <dbReference type="EMBL" id="CAA2107613.1"/>
    </source>
</evidence>
<dbReference type="AlphaFoldDB" id="A0A679JFR6"/>
<proteinExistence type="predicted"/>
<accession>A0A679JFR6</accession>
<feature type="region of interest" description="Disordered" evidence="1">
    <location>
        <begin position="66"/>
        <end position="85"/>
    </location>
</feature>
<gene>
    <name evidence="2" type="ORF">MBUL_04248</name>
</gene>
<evidence type="ECO:0000256" key="1">
    <source>
        <dbReference type="SAM" id="MobiDB-lite"/>
    </source>
</evidence>
<dbReference type="InterPro" id="IPR006311">
    <property type="entry name" value="TAT_signal"/>
</dbReference>
<reference evidence="2" key="1">
    <citation type="submission" date="2019-12" db="EMBL/GenBank/DDBJ databases">
        <authorList>
            <person name="Cremers G."/>
        </authorList>
    </citation>
    <scope>NUCLEOTIDE SEQUENCE</scope>
    <source>
        <strain evidence="2">Mbul1</strain>
    </source>
</reference>
<dbReference type="EMBL" id="LR743504">
    <property type="protein sequence ID" value="CAA2107613.1"/>
    <property type="molecule type" value="Genomic_DNA"/>
</dbReference>
<organism evidence="2">
    <name type="scientific">Methylobacterium bullatum</name>
    <dbReference type="NCBI Taxonomy" id="570505"/>
    <lineage>
        <taxon>Bacteria</taxon>
        <taxon>Pseudomonadati</taxon>
        <taxon>Pseudomonadota</taxon>
        <taxon>Alphaproteobacteria</taxon>
        <taxon>Hyphomicrobiales</taxon>
        <taxon>Methylobacteriaceae</taxon>
        <taxon>Methylobacterium</taxon>
    </lineage>
</organism>
<dbReference type="PROSITE" id="PS51318">
    <property type="entry name" value="TAT"/>
    <property type="match status" value="1"/>
</dbReference>
<sequence length="85" mass="8762">MIVEDAIVVIEIMDGGTFDPLGRGRQPFSRRSFFAGSAAGSSALGLADCATPDGLILAEAAKIYGPTPDEKNPIPAADISTVDPK</sequence>
<name>A0A679JFR6_9HYPH</name>